<feature type="non-terminal residue" evidence="5">
    <location>
        <position position="201"/>
    </location>
</feature>
<dbReference type="PANTHER" id="PTHR43429:SF3">
    <property type="entry name" value="NITRITE REDUCTASE [NAD(P)H]"/>
    <property type="match status" value="1"/>
</dbReference>
<dbReference type="SUPFAM" id="SSF51905">
    <property type="entry name" value="FAD/NAD(P)-binding domain"/>
    <property type="match status" value="1"/>
</dbReference>
<sequence length="201" mass="22441">MRVCIVGGGGGANNAANVIRRLDKEAQIDLFDKRSEIGHEPCEIPYVLSGFLPSWQDSFVFRPKFYNERNINVHLNTEVTDIIREEKRLIAGGESYSYDKAILDLGSTPTIPPVQGLDGRNEFVLDTSLSTARILEKAIPRHSSAAIVGVGQIALDIAEVLQARNYDRIYLIGRADRVLRAYLDKDMAEIVKARIEQRGIE</sequence>
<dbReference type="PRINTS" id="PR00368">
    <property type="entry name" value="FADPNR"/>
</dbReference>
<dbReference type="PANTHER" id="PTHR43429">
    <property type="entry name" value="PYRIDINE NUCLEOTIDE-DISULFIDE OXIDOREDUCTASE DOMAIN-CONTAINING"/>
    <property type="match status" value="1"/>
</dbReference>
<comment type="cofactor">
    <cofactor evidence="1">
        <name>FAD</name>
        <dbReference type="ChEBI" id="CHEBI:57692"/>
    </cofactor>
</comment>
<dbReference type="EMBL" id="BARV01009238">
    <property type="protein sequence ID" value="GAI14024.1"/>
    <property type="molecule type" value="Genomic_DNA"/>
</dbReference>
<evidence type="ECO:0000256" key="3">
    <source>
        <dbReference type="ARBA" id="ARBA00022827"/>
    </source>
</evidence>
<evidence type="ECO:0000256" key="2">
    <source>
        <dbReference type="ARBA" id="ARBA00022630"/>
    </source>
</evidence>
<dbReference type="Pfam" id="PF07992">
    <property type="entry name" value="Pyr_redox_2"/>
    <property type="match status" value="1"/>
</dbReference>
<evidence type="ECO:0000259" key="4">
    <source>
        <dbReference type="Pfam" id="PF07992"/>
    </source>
</evidence>
<evidence type="ECO:0000313" key="5">
    <source>
        <dbReference type="EMBL" id="GAI14024.1"/>
    </source>
</evidence>
<protein>
    <recommendedName>
        <fullName evidence="4">FAD/NAD(P)-binding domain-containing protein</fullName>
    </recommendedName>
</protein>
<dbReference type="InterPro" id="IPR050260">
    <property type="entry name" value="FAD-bd_OxRdtase"/>
</dbReference>
<name>X1N5X7_9ZZZZ</name>
<proteinExistence type="predicted"/>
<gene>
    <name evidence="5" type="ORF">S06H3_18299</name>
</gene>
<keyword evidence="2" id="KW-0285">Flavoprotein</keyword>
<reference evidence="5" key="1">
    <citation type="journal article" date="2014" name="Front. Microbiol.">
        <title>High frequency of phylogenetically diverse reductive dehalogenase-homologous genes in deep subseafloor sedimentary metagenomes.</title>
        <authorList>
            <person name="Kawai M."/>
            <person name="Futagami T."/>
            <person name="Toyoda A."/>
            <person name="Takaki Y."/>
            <person name="Nishi S."/>
            <person name="Hori S."/>
            <person name="Arai W."/>
            <person name="Tsubouchi T."/>
            <person name="Morono Y."/>
            <person name="Uchiyama I."/>
            <person name="Ito T."/>
            <person name="Fujiyama A."/>
            <person name="Inagaki F."/>
            <person name="Takami H."/>
        </authorList>
    </citation>
    <scope>NUCLEOTIDE SEQUENCE</scope>
    <source>
        <strain evidence="5">Expedition CK06-06</strain>
    </source>
</reference>
<organism evidence="5">
    <name type="scientific">marine sediment metagenome</name>
    <dbReference type="NCBI Taxonomy" id="412755"/>
    <lineage>
        <taxon>unclassified sequences</taxon>
        <taxon>metagenomes</taxon>
        <taxon>ecological metagenomes</taxon>
    </lineage>
</organism>
<dbReference type="InterPro" id="IPR023753">
    <property type="entry name" value="FAD/NAD-binding_dom"/>
</dbReference>
<keyword evidence="3" id="KW-0274">FAD</keyword>
<feature type="domain" description="FAD/NAD(P)-binding" evidence="4">
    <location>
        <begin position="1"/>
        <end position="201"/>
    </location>
</feature>
<dbReference type="GO" id="GO:0016491">
    <property type="term" value="F:oxidoreductase activity"/>
    <property type="evidence" value="ECO:0007669"/>
    <property type="project" value="InterPro"/>
</dbReference>
<dbReference type="Gene3D" id="3.50.50.60">
    <property type="entry name" value="FAD/NAD(P)-binding domain"/>
    <property type="match status" value="2"/>
</dbReference>
<accession>X1N5X7</accession>
<dbReference type="InterPro" id="IPR036188">
    <property type="entry name" value="FAD/NAD-bd_sf"/>
</dbReference>
<comment type="caution">
    <text evidence="5">The sequence shown here is derived from an EMBL/GenBank/DDBJ whole genome shotgun (WGS) entry which is preliminary data.</text>
</comment>
<dbReference type="AlphaFoldDB" id="X1N5X7"/>
<evidence type="ECO:0000256" key="1">
    <source>
        <dbReference type="ARBA" id="ARBA00001974"/>
    </source>
</evidence>